<dbReference type="InterPro" id="IPR009057">
    <property type="entry name" value="Homeodomain-like_sf"/>
</dbReference>
<gene>
    <name evidence="3" type="ORF">EV190_104133</name>
</gene>
<evidence type="ECO:0000313" key="3">
    <source>
        <dbReference type="EMBL" id="TDQ53344.1"/>
    </source>
</evidence>
<dbReference type="InterPro" id="IPR025959">
    <property type="entry name" value="Winged_HTH_dom"/>
</dbReference>
<proteinExistence type="predicted"/>
<evidence type="ECO:0000256" key="1">
    <source>
        <dbReference type="SAM" id="MobiDB-lite"/>
    </source>
</evidence>
<dbReference type="SUPFAM" id="SSF46689">
    <property type="entry name" value="Homeodomain-like"/>
    <property type="match status" value="1"/>
</dbReference>
<keyword evidence="4" id="KW-1185">Reference proteome</keyword>
<dbReference type="EMBL" id="SNYN01000004">
    <property type="protein sequence ID" value="TDQ53344.1"/>
    <property type="molecule type" value="Genomic_DNA"/>
</dbReference>
<comment type="caution">
    <text evidence="3">The sequence shown here is derived from an EMBL/GenBank/DDBJ whole genome shotgun (WGS) entry which is preliminary data.</text>
</comment>
<organism evidence="3 4">
    <name type="scientific">Actinorugispora endophytica</name>
    <dbReference type="NCBI Taxonomy" id="1605990"/>
    <lineage>
        <taxon>Bacteria</taxon>
        <taxon>Bacillati</taxon>
        <taxon>Actinomycetota</taxon>
        <taxon>Actinomycetes</taxon>
        <taxon>Streptosporangiales</taxon>
        <taxon>Nocardiopsidaceae</taxon>
        <taxon>Actinorugispora</taxon>
    </lineage>
</organism>
<dbReference type="Pfam" id="PF13384">
    <property type="entry name" value="HTH_23"/>
    <property type="match status" value="1"/>
</dbReference>
<feature type="region of interest" description="Disordered" evidence="1">
    <location>
        <begin position="116"/>
        <end position="149"/>
    </location>
</feature>
<accession>A0A4R6V082</accession>
<feature type="domain" description="Winged helix-turn helix" evidence="2">
    <location>
        <begin position="76"/>
        <end position="129"/>
    </location>
</feature>
<name>A0A4R6V082_9ACTN</name>
<dbReference type="Proteomes" id="UP000295281">
    <property type="component" value="Unassembled WGS sequence"/>
</dbReference>
<reference evidence="3 4" key="1">
    <citation type="submission" date="2019-03" db="EMBL/GenBank/DDBJ databases">
        <title>Genomic Encyclopedia of Type Strains, Phase IV (KMG-IV): sequencing the most valuable type-strain genomes for metagenomic binning, comparative biology and taxonomic classification.</title>
        <authorList>
            <person name="Goeker M."/>
        </authorList>
    </citation>
    <scope>NUCLEOTIDE SEQUENCE [LARGE SCALE GENOMIC DNA]</scope>
    <source>
        <strain evidence="3 4">DSM 46770</strain>
    </source>
</reference>
<dbReference type="Pfam" id="PF13592">
    <property type="entry name" value="HTH_33"/>
    <property type="match status" value="1"/>
</dbReference>
<dbReference type="AlphaFoldDB" id="A0A4R6V082"/>
<protein>
    <submittedName>
        <fullName evidence="3">Putative transposase</fullName>
    </submittedName>
</protein>
<evidence type="ECO:0000259" key="2">
    <source>
        <dbReference type="Pfam" id="PF13592"/>
    </source>
</evidence>
<sequence length="149" mass="16257">MAAADDFDSGATDTRVARVYQVTHMSAWRWHHAYETGGRQALETKGAASHRPLSEGELDLLQQLLDLGPAAHGFADQRWTLARIRAVAAEHFDVTYSLAGMSLLLHRLGGSVQVPTRRAAERDDETIRERARAAGRSSRVPGADGASPR</sequence>
<evidence type="ECO:0000313" key="4">
    <source>
        <dbReference type="Proteomes" id="UP000295281"/>
    </source>
</evidence>
<feature type="compositionally biased region" description="Basic and acidic residues" evidence="1">
    <location>
        <begin position="118"/>
        <end position="132"/>
    </location>
</feature>